<evidence type="ECO:0000313" key="1">
    <source>
        <dbReference type="EMBL" id="GAI91320.1"/>
    </source>
</evidence>
<reference evidence="1" key="1">
    <citation type="journal article" date="2014" name="Front. Microbiol.">
        <title>High frequency of phylogenetically diverse reductive dehalogenase-homologous genes in deep subseafloor sedimentary metagenomes.</title>
        <authorList>
            <person name="Kawai M."/>
            <person name="Futagami T."/>
            <person name="Toyoda A."/>
            <person name="Takaki Y."/>
            <person name="Nishi S."/>
            <person name="Hori S."/>
            <person name="Arai W."/>
            <person name="Tsubouchi T."/>
            <person name="Morono Y."/>
            <person name="Uchiyama I."/>
            <person name="Ito T."/>
            <person name="Fujiyama A."/>
            <person name="Inagaki F."/>
            <person name="Takami H."/>
        </authorList>
    </citation>
    <scope>NUCLEOTIDE SEQUENCE</scope>
    <source>
        <strain evidence="1">Expedition CK06-06</strain>
    </source>
</reference>
<accession>X1TUS9</accession>
<organism evidence="1">
    <name type="scientific">marine sediment metagenome</name>
    <dbReference type="NCBI Taxonomy" id="412755"/>
    <lineage>
        <taxon>unclassified sequences</taxon>
        <taxon>metagenomes</taxon>
        <taxon>ecological metagenomes</taxon>
    </lineage>
</organism>
<name>X1TUS9_9ZZZZ</name>
<dbReference type="EMBL" id="BARW01016461">
    <property type="protein sequence ID" value="GAI91320.1"/>
    <property type="molecule type" value="Genomic_DNA"/>
</dbReference>
<comment type="caution">
    <text evidence="1">The sequence shown here is derived from an EMBL/GenBank/DDBJ whole genome shotgun (WGS) entry which is preliminary data.</text>
</comment>
<gene>
    <name evidence="1" type="ORF">S12H4_28664</name>
</gene>
<sequence length="43" mass="4970">MQSFVVTQYKVNGQGSLAEVLKRLTREQAEDFVNQINSRVEKQ</sequence>
<protein>
    <submittedName>
        <fullName evidence="1">Uncharacterized protein</fullName>
    </submittedName>
</protein>
<dbReference type="AlphaFoldDB" id="X1TUS9"/>
<proteinExistence type="predicted"/>